<evidence type="ECO:0000313" key="2">
    <source>
        <dbReference type="Proteomes" id="UP000005426"/>
    </source>
</evidence>
<dbReference type="OrthoDB" id="5309037at2759"/>
<organism evidence="1 2">
    <name type="scientific">Hypocrea atroviridis (strain ATCC 20476 / IMI 206040)</name>
    <name type="common">Trichoderma atroviride</name>
    <dbReference type="NCBI Taxonomy" id="452589"/>
    <lineage>
        <taxon>Eukaryota</taxon>
        <taxon>Fungi</taxon>
        <taxon>Dikarya</taxon>
        <taxon>Ascomycota</taxon>
        <taxon>Pezizomycotina</taxon>
        <taxon>Sordariomycetes</taxon>
        <taxon>Hypocreomycetidae</taxon>
        <taxon>Hypocreales</taxon>
        <taxon>Hypocreaceae</taxon>
        <taxon>Trichoderma</taxon>
    </lineage>
</organism>
<sequence>MRKICSSVAALSSSSLMVFFFTEIGISGLKDQLIHAQRIEIDLLRSQRDNPSDVIHPNHDSIFGESSTGRDQTMAILSQQYQRLSQAQPIQQMPLFASSSQGQVDVSQANNSGAIVLSNVGFSGNSPILMDRKRLQVDAYGVADFQSCTSSG</sequence>
<dbReference type="HOGENOM" id="CLU_1726640_0_0_1"/>
<comment type="caution">
    <text evidence="1">The sequence shown here is derived from an EMBL/GenBank/DDBJ whole genome shotgun (WGS) entry which is preliminary data.</text>
</comment>
<keyword evidence="2" id="KW-1185">Reference proteome</keyword>
<dbReference type="EMBL" id="ABDG02000021">
    <property type="protein sequence ID" value="EHK47254.1"/>
    <property type="molecule type" value="Genomic_DNA"/>
</dbReference>
<protein>
    <submittedName>
        <fullName evidence="1">Uncharacterized protein</fullName>
    </submittedName>
</protein>
<reference evidence="1 2" key="1">
    <citation type="journal article" date="2011" name="Genome Biol.">
        <title>Comparative genome sequence analysis underscores mycoparasitism as the ancestral life style of Trichoderma.</title>
        <authorList>
            <person name="Kubicek C.P."/>
            <person name="Herrera-Estrella A."/>
            <person name="Seidl-Seiboth V."/>
            <person name="Martinez D.A."/>
            <person name="Druzhinina I.S."/>
            <person name="Thon M."/>
            <person name="Zeilinger S."/>
            <person name="Casas-Flores S."/>
            <person name="Horwitz B.A."/>
            <person name="Mukherjee P.K."/>
            <person name="Mukherjee M."/>
            <person name="Kredics L."/>
            <person name="Alcaraz L.D."/>
            <person name="Aerts A."/>
            <person name="Antal Z."/>
            <person name="Atanasova L."/>
            <person name="Cervantes-Badillo M.G."/>
            <person name="Challacombe J."/>
            <person name="Chertkov O."/>
            <person name="McCluskey K."/>
            <person name="Coulpier F."/>
            <person name="Deshpande N."/>
            <person name="von Doehren H."/>
            <person name="Ebbole D.J."/>
            <person name="Esquivel-Naranjo E.U."/>
            <person name="Fekete E."/>
            <person name="Flipphi M."/>
            <person name="Glaser F."/>
            <person name="Gomez-Rodriguez E.Y."/>
            <person name="Gruber S."/>
            <person name="Han C."/>
            <person name="Henrissat B."/>
            <person name="Hermosa R."/>
            <person name="Hernandez-Onate M."/>
            <person name="Karaffa L."/>
            <person name="Kosti I."/>
            <person name="Le Crom S."/>
            <person name="Lindquist E."/>
            <person name="Lucas S."/>
            <person name="Luebeck M."/>
            <person name="Luebeck P.S."/>
            <person name="Margeot A."/>
            <person name="Metz B."/>
            <person name="Misra M."/>
            <person name="Nevalainen H."/>
            <person name="Omann M."/>
            <person name="Packer N."/>
            <person name="Perrone G."/>
            <person name="Uresti-Rivera E.E."/>
            <person name="Salamov A."/>
            <person name="Schmoll M."/>
            <person name="Seiboth B."/>
            <person name="Shapiro H."/>
            <person name="Sukno S."/>
            <person name="Tamayo-Ramos J.A."/>
            <person name="Tisch D."/>
            <person name="Wiest A."/>
            <person name="Wilkinson H.H."/>
            <person name="Zhang M."/>
            <person name="Coutinho P.M."/>
            <person name="Kenerley C.M."/>
            <person name="Monte E."/>
            <person name="Baker S.E."/>
            <person name="Grigoriev I.V."/>
        </authorList>
    </citation>
    <scope>NUCLEOTIDE SEQUENCE [LARGE SCALE GENOMIC DNA]</scope>
    <source>
        <strain evidence="2">ATCC 20476 / IMI 206040</strain>
    </source>
</reference>
<dbReference type="Proteomes" id="UP000005426">
    <property type="component" value="Unassembled WGS sequence"/>
</dbReference>
<evidence type="ECO:0000313" key="1">
    <source>
        <dbReference type="EMBL" id="EHK47254.1"/>
    </source>
</evidence>
<dbReference type="AlphaFoldDB" id="G9NQB0"/>
<name>G9NQB0_HYPAI</name>
<proteinExistence type="predicted"/>
<accession>G9NQB0</accession>
<gene>
    <name evidence="1" type="ORF">TRIATDRAFT_298932</name>
</gene>
<feature type="non-terminal residue" evidence="1">
    <location>
        <position position="152"/>
    </location>
</feature>